<name>A0A8T9B7T7_9HELO</name>
<feature type="non-terminal residue" evidence="1">
    <location>
        <position position="87"/>
    </location>
</feature>
<evidence type="ECO:0000313" key="2">
    <source>
        <dbReference type="Proteomes" id="UP000469559"/>
    </source>
</evidence>
<proteinExistence type="predicted"/>
<feature type="non-terminal residue" evidence="1">
    <location>
        <position position="1"/>
    </location>
</feature>
<evidence type="ECO:0000313" key="1">
    <source>
        <dbReference type="EMBL" id="TVY14649.1"/>
    </source>
</evidence>
<gene>
    <name evidence="1" type="ORF">LARI1_G007902</name>
</gene>
<reference evidence="1 2" key="1">
    <citation type="submission" date="2018-05" db="EMBL/GenBank/DDBJ databases">
        <title>Whole genome sequencing for identification of molecular markers to develop diagnostic detection tools for the regulated plant pathogen Lachnellula willkommii.</title>
        <authorList>
            <person name="Giroux E."/>
            <person name="Bilodeau G."/>
        </authorList>
    </citation>
    <scope>NUCLEOTIDE SEQUENCE [LARGE SCALE GENOMIC DNA]</scope>
    <source>
        <strain evidence="1 2">CBS 203.66</strain>
    </source>
</reference>
<protein>
    <submittedName>
        <fullName evidence="1">Uncharacterized protein</fullName>
    </submittedName>
</protein>
<comment type="caution">
    <text evidence="1">The sequence shown here is derived from an EMBL/GenBank/DDBJ whole genome shotgun (WGS) entry which is preliminary data.</text>
</comment>
<dbReference type="Proteomes" id="UP000469559">
    <property type="component" value="Unassembled WGS sequence"/>
</dbReference>
<sequence>AHCKRRYNAISSLDIHRVPDHHCSIVPSMAYQLNGNSDGSNNHWHGLLPVVQETHVVLGFCLSWGIIVGCAATGAEQPWKDPAFLCL</sequence>
<organism evidence="1 2">
    <name type="scientific">Lachnellula arida</name>
    <dbReference type="NCBI Taxonomy" id="1316785"/>
    <lineage>
        <taxon>Eukaryota</taxon>
        <taxon>Fungi</taxon>
        <taxon>Dikarya</taxon>
        <taxon>Ascomycota</taxon>
        <taxon>Pezizomycotina</taxon>
        <taxon>Leotiomycetes</taxon>
        <taxon>Helotiales</taxon>
        <taxon>Lachnaceae</taxon>
        <taxon>Lachnellula</taxon>
    </lineage>
</organism>
<accession>A0A8T9B7T7</accession>
<dbReference type="AlphaFoldDB" id="A0A8T9B7T7"/>
<dbReference type="EMBL" id="QGMF01000643">
    <property type="protein sequence ID" value="TVY14649.1"/>
    <property type="molecule type" value="Genomic_DNA"/>
</dbReference>
<keyword evidence="2" id="KW-1185">Reference proteome</keyword>
<dbReference type="OrthoDB" id="18170at2759"/>